<evidence type="ECO:0000256" key="8">
    <source>
        <dbReference type="SAM" id="SignalP"/>
    </source>
</evidence>
<dbReference type="PIRSF" id="PIRSF036421">
    <property type="entry name" value="Tricorn_protease"/>
    <property type="match status" value="1"/>
</dbReference>
<keyword evidence="4 7" id="KW-0645">Protease</keyword>
<dbReference type="Gene3D" id="3.90.226.10">
    <property type="entry name" value="2-enoyl-CoA Hydratase, Chain A, domain 1"/>
    <property type="match status" value="1"/>
</dbReference>
<dbReference type="SUPFAM" id="SSF52096">
    <property type="entry name" value="ClpP/crotonase"/>
    <property type="match status" value="1"/>
</dbReference>
<comment type="function">
    <text evidence="7">Degrades oligopeptides.</text>
</comment>
<keyword evidence="3 7" id="KW-0963">Cytoplasm</keyword>
<dbReference type="SUPFAM" id="SSF82171">
    <property type="entry name" value="DPP6 N-terminal domain-like"/>
    <property type="match status" value="1"/>
</dbReference>
<evidence type="ECO:0000256" key="5">
    <source>
        <dbReference type="ARBA" id="ARBA00022801"/>
    </source>
</evidence>
<gene>
    <name evidence="10" type="ORF">ACFSYC_08555</name>
</gene>
<dbReference type="Gene3D" id="2.120.10.60">
    <property type="entry name" value="Tricorn protease N-terminal domain"/>
    <property type="match status" value="2"/>
</dbReference>
<evidence type="ECO:0000259" key="9">
    <source>
        <dbReference type="SMART" id="SM00245"/>
    </source>
</evidence>
<keyword evidence="11" id="KW-1185">Reference proteome</keyword>
<dbReference type="InterPro" id="IPR011659">
    <property type="entry name" value="WD40"/>
</dbReference>
<protein>
    <recommendedName>
        <fullName evidence="7">Tricorn protease homolog</fullName>
        <ecNumber evidence="7">3.4.21.-</ecNumber>
    </recommendedName>
</protein>
<dbReference type="Pfam" id="PF26549">
    <property type="entry name" value="Tricorn_N"/>
    <property type="match status" value="1"/>
</dbReference>
<feature type="chain" id="PRO_5047227525" description="Tricorn protease homolog" evidence="8">
    <location>
        <begin position="21"/>
        <end position="1085"/>
    </location>
</feature>
<dbReference type="PANTHER" id="PTHR43253:SF1">
    <property type="entry name" value="TRICORN PROTEASE HOMOLOG 2-RELATED"/>
    <property type="match status" value="1"/>
</dbReference>
<dbReference type="Proteomes" id="UP001597601">
    <property type="component" value="Unassembled WGS sequence"/>
</dbReference>
<accession>A0ABW5XQI8</accession>
<feature type="signal peptide" evidence="8">
    <location>
        <begin position="1"/>
        <end position="20"/>
    </location>
</feature>
<dbReference type="InterPro" id="IPR005151">
    <property type="entry name" value="Tail-specific_protease"/>
</dbReference>
<dbReference type="Pfam" id="PF03572">
    <property type="entry name" value="Peptidase_S41"/>
    <property type="match status" value="1"/>
</dbReference>
<reference evidence="11" key="1">
    <citation type="journal article" date="2019" name="Int. J. Syst. Evol. Microbiol.">
        <title>The Global Catalogue of Microorganisms (GCM) 10K type strain sequencing project: providing services to taxonomists for standard genome sequencing and annotation.</title>
        <authorList>
            <consortium name="The Broad Institute Genomics Platform"/>
            <consortium name="The Broad Institute Genome Sequencing Center for Infectious Disease"/>
            <person name="Wu L."/>
            <person name="Ma J."/>
        </authorList>
    </citation>
    <scope>NUCLEOTIDE SEQUENCE [LARGE SCALE GENOMIC DNA]</scope>
    <source>
        <strain evidence="11">KCTC 52232</strain>
    </source>
</reference>
<keyword evidence="6 7" id="KW-0720">Serine protease</keyword>
<dbReference type="InterPro" id="IPR028204">
    <property type="entry name" value="Tricorn_C1"/>
</dbReference>
<evidence type="ECO:0000256" key="6">
    <source>
        <dbReference type="ARBA" id="ARBA00022825"/>
    </source>
</evidence>
<evidence type="ECO:0000256" key="2">
    <source>
        <dbReference type="ARBA" id="ARBA00008524"/>
    </source>
</evidence>
<dbReference type="InterPro" id="IPR012393">
    <property type="entry name" value="Tricorn_protease"/>
</dbReference>
<name>A0ABW5XQI8_9SPHI</name>
<feature type="domain" description="Tail specific protease" evidence="9">
    <location>
        <begin position="865"/>
        <end position="1059"/>
    </location>
</feature>
<comment type="caution">
    <text evidence="10">The sequence shown here is derived from an EMBL/GenBank/DDBJ whole genome shotgun (WGS) entry which is preliminary data.</text>
</comment>
<sequence length="1085" mass="119999">MKKFSLIILLIGIATCRSFAQSPALFMQQPAISPDGNWIAFEYKGNLFKVAATGGSAVPLTINNAYNGYPIWSHDSKTIAFASDRYGNFDVYTIPAEGGSAKRLTFDSSRDIPFEFTGDDKTLYFGSRRHDVSTSVRFPGDAYFTKLYKVAAAGGRSFMVNPAGTDFVHFNKAGDKFIYQDGKGYENPYRKHHTSAVTKDIWIYNTKTNAYTKASTYIGEDREPIWGDGGTFYYLSERNGNQNLYKSSEADVTKITQITKFDKNPVRNLSRAANGTFAFTQNGDIYTLKEGQSPQKITVAVNADFNSDQIQNIAARGASDMAVSPDGKEIAFVYRGEIFASSVEGGIVKRITNTPYQERMIEFSTDGRSIIYSVENEKSWDIYKTSIASKSEPSFYAATTLTTEPIIATDKDEFQPIPSPNGKKIAYLEERNVIKIYDIASKSSIAVLPAGVNFSYSDGDQNFRWSADSKYLLAQSTETNALGSSEIVLIKADGSKGRVNLTQSGFNDGNPQFGMGDKMMYWTSDKQGMKNLSRGAQGDIYAKFFDKDTWDKFNLSKEDLAIKTEIGKRDSIDIKKAQAKADSIAKVKKEKVKPAAIPEFVPDLDNLDERTARLTLTSSRIGDSKLSKDGEKLYYLAAFDKGYNLWVLSTRTKETRVLAEINAGGGGLIMSKDGKSLFMMSGGGAMKIDVDNGKVTQIPIAATYTLNAAAERKYIYEHIVKQVPKKMYDPKMQGVDWKYYSDTYEKLLPHVNNNYDFQVLLSELLGELNVSHTGANYSPVLPEGDRTAALGLLYDAASNANGLIVRDIITGSPFDIAKSKMRKGYVIDKIDGVPITNDEDWAKLLNGKAGKYTLITFHDPAGKTVYNETVKPIAAGAETGMLYERWVKKMEQLTDSLSKGQVGYVHVEGMNEASYRSTFDKVLGKNLTKKALIVDTRFNGGGWLHDDLVTFLGGKKYFSFRPQGEATTGGEPGNKWTKPSCVLMSEGNYSDAFMFPYAYKALGLGKLIGMPVAGTGTAVWWENLIDNSLTFGIPMVGSWGINETHATENHQIEPDIRVPNDYNKVLTGTDQQLEAAVKEMLSQIK</sequence>
<dbReference type="InterPro" id="IPR011042">
    <property type="entry name" value="6-blade_b-propeller_TolB-like"/>
</dbReference>
<evidence type="ECO:0000256" key="7">
    <source>
        <dbReference type="PIRNR" id="PIRNR036421"/>
    </source>
</evidence>
<dbReference type="PANTHER" id="PTHR43253">
    <property type="entry name" value="TRICORN PROTEASE HOMOLOG 2-RELATED"/>
    <property type="match status" value="1"/>
</dbReference>
<keyword evidence="5 7" id="KW-0378">Hydrolase</keyword>
<dbReference type="InterPro" id="IPR029045">
    <property type="entry name" value="ClpP/crotonase-like_dom_sf"/>
</dbReference>
<dbReference type="CDD" id="cd07562">
    <property type="entry name" value="Peptidase_S41_TRI"/>
    <property type="match status" value="1"/>
</dbReference>
<comment type="subcellular location">
    <subcellularLocation>
        <location evidence="1 7">Cytoplasm</location>
    </subcellularLocation>
</comment>
<dbReference type="Pfam" id="PF14684">
    <property type="entry name" value="Tricorn_C1"/>
    <property type="match status" value="1"/>
</dbReference>
<dbReference type="InterPro" id="IPR036034">
    <property type="entry name" value="PDZ_sf"/>
</dbReference>
<comment type="similarity">
    <text evidence="2 7">Belongs to the peptidase S41B family.</text>
</comment>
<dbReference type="Gene3D" id="2.30.42.10">
    <property type="match status" value="1"/>
</dbReference>
<dbReference type="Gene3D" id="2.120.10.30">
    <property type="entry name" value="TolB, C-terminal domain"/>
    <property type="match status" value="1"/>
</dbReference>
<dbReference type="EC" id="3.4.21.-" evidence="7"/>
<dbReference type="SUPFAM" id="SSF69304">
    <property type="entry name" value="Tricorn protease N-terminal domain"/>
    <property type="match status" value="1"/>
</dbReference>
<dbReference type="RefSeq" id="WP_377125744.1">
    <property type="nucleotide sequence ID" value="NZ_JBHUON010000008.1"/>
</dbReference>
<evidence type="ECO:0000313" key="11">
    <source>
        <dbReference type="Proteomes" id="UP001597601"/>
    </source>
</evidence>
<evidence type="ECO:0000256" key="1">
    <source>
        <dbReference type="ARBA" id="ARBA00004496"/>
    </source>
</evidence>
<dbReference type="Pfam" id="PF07676">
    <property type="entry name" value="PD40"/>
    <property type="match status" value="2"/>
</dbReference>
<keyword evidence="8" id="KW-0732">Signal</keyword>
<evidence type="ECO:0000256" key="4">
    <source>
        <dbReference type="ARBA" id="ARBA00022670"/>
    </source>
</evidence>
<organism evidence="10 11">
    <name type="scientific">Mucilaginibacter antarcticus</name>
    <dbReference type="NCBI Taxonomy" id="1855725"/>
    <lineage>
        <taxon>Bacteria</taxon>
        <taxon>Pseudomonadati</taxon>
        <taxon>Bacteroidota</taxon>
        <taxon>Sphingobacteriia</taxon>
        <taxon>Sphingobacteriales</taxon>
        <taxon>Sphingobacteriaceae</taxon>
        <taxon>Mucilaginibacter</taxon>
    </lineage>
</organism>
<dbReference type="SMART" id="SM00245">
    <property type="entry name" value="TSPc"/>
    <property type="match status" value="1"/>
</dbReference>
<evidence type="ECO:0000313" key="10">
    <source>
        <dbReference type="EMBL" id="MFD2864734.1"/>
    </source>
</evidence>
<dbReference type="SUPFAM" id="SSF50156">
    <property type="entry name" value="PDZ domain-like"/>
    <property type="match status" value="1"/>
</dbReference>
<dbReference type="Gene3D" id="3.30.750.44">
    <property type="match status" value="1"/>
</dbReference>
<dbReference type="EMBL" id="JBHUON010000008">
    <property type="protein sequence ID" value="MFD2864734.1"/>
    <property type="molecule type" value="Genomic_DNA"/>
</dbReference>
<evidence type="ECO:0000256" key="3">
    <source>
        <dbReference type="ARBA" id="ARBA00022490"/>
    </source>
</evidence>
<proteinExistence type="inferred from homology"/>